<evidence type="ECO:0000256" key="4">
    <source>
        <dbReference type="ARBA" id="ARBA00022847"/>
    </source>
</evidence>
<feature type="transmembrane region" description="Helical" evidence="7">
    <location>
        <begin position="251"/>
        <end position="270"/>
    </location>
</feature>
<evidence type="ECO:0000256" key="1">
    <source>
        <dbReference type="ARBA" id="ARBA00004141"/>
    </source>
</evidence>
<keyword evidence="3 7" id="KW-0812">Transmembrane</keyword>
<evidence type="ECO:0000313" key="10">
    <source>
        <dbReference type="Proteomes" id="UP000728032"/>
    </source>
</evidence>
<dbReference type="EMBL" id="OC916333">
    <property type="protein sequence ID" value="CAD7643954.1"/>
    <property type="molecule type" value="Genomic_DNA"/>
</dbReference>
<keyword evidence="8" id="KW-0732">Signal</keyword>
<dbReference type="InterPro" id="IPR002657">
    <property type="entry name" value="BilAc:Na_symport/Acr3"/>
</dbReference>
<feature type="chain" id="PRO_5036211866" evidence="8">
    <location>
        <begin position="24"/>
        <end position="483"/>
    </location>
</feature>
<evidence type="ECO:0000256" key="7">
    <source>
        <dbReference type="SAM" id="Phobius"/>
    </source>
</evidence>
<evidence type="ECO:0000256" key="3">
    <source>
        <dbReference type="ARBA" id="ARBA00022692"/>
    </source>
</evidence>
<feature type="transmembrane region" description="Helical" evidence="7">
    <location>
        <begin position="282"/>
        <end position="301"/>
    </location>
</feature>
<keyword evidence="4" id="KW-0769">Symport</keyword>
<keyword evidence="4" id="KW-0813">Transport</keyword>
<dbReference type="InterPro" id="IPR004710">
    <property type="entry name" value="Bilac:Na_transpt"/>
</dbReference>
<evidence type="ECO:0000256" key="5">
    <source>
        <dbReference type="ARBA" id="ARBA00022989"/>
    </source>
</evidence>
<dbReference type="Gene3D" id="1.20.1530.20">
    <property type="match status" value="1"/>
</dbReference>
<feature type="transmembrane region" description="Helical" evidence="7">
    <location>
        <begin position="313"/>
        <end position="335"/>
    </location>
</feature>
<dbReference type="GO" id="GO:0015293">
    <property type="term" value="F:symporter activity"/>
    <property type="evidence" value="ECO:0007669"/>
    <property type="project" value="UniProtKB-KW"/>
</dbReference>
<organism evidence="9">
    <name type="scientific">Oppiella nova</name>
    <dbReference type="NCBI Taxonomy" id="334625"/>
    <lineage>
        <taxon>Eukaryota</taxon>
        <taxon>Metazoa</taxon>
        <taxon>Ecdysozoa</taxon>
        <taxon>Arthropoda</taxon>
        <taxon>Chelicerata</taxon>
        <taxon>Arachnida</taxon>
        <taxon>Acari</taxon>
        <taxon>Acariformes</taxon>
        <taxon>Sarcoptiformes</taxon>
        <taxon>Oribatida</taxon>
        <taxon>Brachypylina</taxon>
        <taxon>Oppioidea</taxon>
        <taxon>Oppiidae</taxon>
        <taxon>Oppiella</taxon>
    </lineage>
</organism>
<dbReference type="Pfam" id="PF01758">
    <property type="entry name" value="SBF"/>
    <property type="match status" value="1"/>
</dbReference>
<dbReference type="PANTHER" id="PTHR10361">
    <property type="entry name" value="SODIUM-BILE ACID COTRANSPORTER"/>
    <property type="match status" value="1"/>
</dbReference>
<dbReference type="OrthoDB" id="203097at2759"/>
<feature type="transmembrane region" description="Helical" evidence="7">
    <location>
        <begin position="177"/>
        <end position="202"/>
    </location>
</feature>
<keyword evidence="10" id="KW-1185">Reference proteome</keyword>
<reference evidence="9" key="1">
    <citation type="submission" date="2020-11" db="EMBL/GenBank/DDBJ databases">
        <authorList>
            <person name="Tran Van P."/>
        </authorList>
    </citation>
    <scope>NUCLEOTIDE SEQUENCE</scope>
</reference>
<dbReference type="Proteomes" id="UP000728032">
    <property type="component" value="Unassembled WGS sequence"/>
</dbReference>
<feature type="signal peptide" evidence="8">
    <location>
        <begin position="1"/>
        <end position="23"/>
    </location>
</feature>
<protein>
    <submittedName>
        <fullName evidence="9">Uncharacterized protein</fullName>
    </submittedName>
</protein>
<gene>
    <name evidence="9" type="ORF">ONB1V03_LOCUS4401</name>
</gene>
<proteinExistence type="inferred from homology"/>
<evidence type="ECO:0000256" key="8">
    <source>
        <dbReference type="SAM" id="SignalP"/>
    </source>
</evidence>
<dbReference type="PANTHER" id="PTHR10361:SF28">
    <property type="entry name" value="P3 PROTEIN-RELATED"/>
    <property type="match status" value="1"/>
</dbReference>
<dbReference type="AlphaFoldDB" id="A0A7R9QH25"/>
<evidence type="ECO:0000313" key="9">
    <source>
        <dbReference type="EMBL" id="CAD7643954.1"/>
    </source>
</evidence>
<sequence>MCPVVLLALILSVILLLLEVTAALSVTFRPSPVNQLKEDEIITVSIELNNSVHKFNSNDYYDLYVGDPSVVEVLGDKTLIVGSNGPLNGTFELRGKCLGHSWLQVINKYDANDVSERLAISVIRKTSQLTKIFTISVAVLISMNYINMGCALDMTVVLQVLKRPIAPTIGFVCQYTFMPLIAFLAAKLLFTESYLQLGLFVFGASPGGGASNMWTVLLGGNLNLIMMPFWLSTLGPSIFEGTTTSVPLHNIFGSLASMTIFLGLGLLFQRFIPKVANICRKILAPVSIAMIIFIIIFGTYANLYMFRMMSWRILLAASVNVWTGFLVGLIAAILFRQSFADQIAIAIETGIQNTGVAIVLLGLSLQQPDEDSLRPYFSDSHLPTKLLLQSRRAFRTQASLLFCWDYLFNNRTQTWRLLFPSQPLNCWLSKEKQKFNPRVLEDSLVNERLNSNKTSSSTLPLNEDNKDNQKYSYDQINWTNGNI</sequence>
<evidence type="ECO:0000256" key="6">
    <source>
        <dbReference type="ARBA" id="ARBA00023136"/>
    </source>
</evidence>
<keyword evidence="5 7" id="KW-1133">Transmembrane helix</keyword>
<name>A0A7R9QH25_9ACAR</name>
<evidence type="ECO:0000256" key="2">
    <source>
        <dbReference type="ARBA" id="ARBA00006528"/>
    </source>
</evidence>
<accession>A0A7R9QH25</accession>
<comment type="subcellular location">
    <subcellularLocation>
        <location evidence="1">Membrane</location>
        <topology evidence="1">Multi-pass membrane protein</topology>
    </subcellularLocation>
</comment>
<comment type="similarity">
    <text evidence="2">Belongs to the bile acid:sodium symporter (BASS) (TC 2.A.28) family.</text>
</comment>
<dbReference type="GO" id="GO:0016020">
    <property type="term" value="C:membrane"/>
    <property type="evidence" value="ECO:0007669"/>
    <property type="project" value="UniProtKB-SubCell"/>
</dbReference>
<dbReference type="EMBL" id="CAJPVJ010001508">
    <property type="protein sequence ID" value="CAG2164854.1"/>
    <property type="molecule type" value="Genomic_DNA"/>
</dbReference>
<keyword evidence="6 7" id="KW-0472">Membrane</keyword>
<dbReference type="InterPro" id="IPR038770">
    <property type="entry name" value="Na+/solute_symporter_sf"/>
</dbReference>